<dbReference type="SUPFAM" id="SSF56219">
    <property type="entry name" value="DNase I-like"/>
    <property type="match status" value="1"/>
</dbReference>
<dbReference type="Gene3D" id="3.60.10.10">
    <property type="entry name" value="Endonuclease/exonuclease/phosphatase"/>
    <property type="match status" value="1"/>
</dbReference>
<evidence type="ECO:0008006" key="3">
    <source>
        <dbReference type="Google" id="ProtNLM"/>
    </source>
</evidence>
<dbReference type="InterPro" id="IPR036691">
    <property type="entry name" value="Endo/exonu/phosph_ase_sf"/>
</dbReference>
<name>A0ABR0XSD0_REHGL</name>
<reference evidence="1 2" key="1">
    <citation type="journal article" date="2021" name="Comput. Struct. Biotechnol. J.">
        <title>De novo genome assembly of the potent medicinal plant Rehmannia glutinosa using nanopore technology.</title>
        <authorList>
            <person name="Ma L."/>
            <person name="Dong C."/>
            <person name="Song C."/>
            <person name="Wang X."/>
            <person name="Zheng X."/>
            <person name="Niu Y."/>
            <person name="Chen S."/>
            <person name="Feng W."/>
        </authorList>
    </citation>
    <scope>NUCLEOTIDE SEQUENCE [LARGE SCALE GENOMIC DNA]</scope>
    <source>
        <strain evidence="1">DH-2019</strain>
    </source>
</reference>
<organism evidence="1 2">
    <name type="scientific">Rehmannia glutinosa</name>
    <name type="common">Chinese foxglove</name>
    <dbReference type="NCBI Taxonomy" id="99300"/>
    <lineage>
        <taxon>Eukaryota</taxon>
        <taxon>Viridiplantae</taxon>
        <taxon>Streptophyta</taxon>
        <taxon>Embryophyta</taxon>
        <taxon>Tracheophyta</taxon>
        <taxon>Spermatophyta</taxon>
        <taxon>Magnoliopsida</taxon>
        <taxon>eudicotyledons</taxon>
        <taxon>Gunneridae</taxon>
        <taxon>Pentapetalae</taxon>
        <taxon>asterids</taxon>
        <taxon>lamiids</taxon>
        <taxon>Lamiales</taxon>
        <taxon>Orobanchaceae</taxon>
        <taxon>Rehmannieae</taxon>
        <taxon>Rehmannia</taxon>
    </lineage>
</organism>
<evidence type="ECO:0000313" key="2">
    <source>
        <dbReference type="Proteomes" id="UP001318860"/>
    </source>
</evidence>
<dbReference type="Proteomes" id="UP001318860">
    <property type="component" value="Unassembled WGS sequence"/>
</dbReference>
<protein>
    <recommendedName>
        <fullName evidence="3">Endonuclease/exonuclease/phosphatase domain-containing protein</fullName>
    </recommendedName>
</protein>
<keyword evidence="2" id="KW-1185">Reference proteome</keyword>
<dbReference type="EMBL" id="JABTTQ020000002">
    <property type="protein sequence ID" value="KAK6161926.1"/>
    <property type="molecule type" value="Genomic_DNA"/>
</dbReference>
<sequence>MNMSMDLDHDQLLQLHVSSSTLPRTIHDVFIYAKCNRWERRPLWDILRNLSSILEDQPWLVWGDFNCIINANERTGSDTNITLDMEEFNELVSDCGFIDLRCTGPTLHTRVLNGLQERLDRILLSPDWNGTSHLSRAPTGTYGMINLHLKLMRVKEKLKGWNKTVFGNIFDNLKAAELKVQHVEAAYVNQPDVPNHIAFKKAIAELTLATKIEEDFWHQKFAASGFSDPELQKSAIEFFSKYLSNDCTCLSFDGDSSIPQLPHEFNSSVLIQHPSLQEVKDVVFSIDANNVEGILSKLMS</sequence>
<comment type="caution">
    <text evidence="1">The sequence shown here is derived from an EMBL/GenBank/DDBJ whole genome shotgun (WGS) entry which is preliminary data.</text>
</comment>
<accession>A0ABR0XSD0</accession>
<evidence type="ECO:0000313" key="1">
    <source>
        <dbReference type="EMBL" id="KAK6161926.1"/>
    </source>
</evidence>
<gene>
    <name evidence="1" type="ORF">DH2020_001767</name>
</gene>
<proteinExistence type="predicted"/>